<reference evidence="2" key="1">
    <citation type="submission" date="2016-11" db="EMBL/GenBank/DDBJ databases">
        <authorList>
            <person name="Varghese N."/>
            <person name="Submissions S."/>
        </authorList>
    </citation>
    <scope>NUCLEOTIDE SEQUENCE [LARGE SCALE GENOMIC DNA]</scope>
    <source>
        <strain evidence="2">DSM 1811</strain>
    </source>
</reference>
<dbReference type="RefSeq" id="WP_072970401.1">
    <property type="nucleotide sequence ID" value="NZ_FRBY01000001.1"/>
</dbReference>
<dbReference type="Proteomes" id="UP000184121">
    <property type="component" value="Unassembled WGS sequence"/>
</dbReference>
<evidence type="ECO:0000313" key="1">
    <source>
        <dbReference type="EMBL" id="SHL50238.1"/>
    </source>
</evidence>
<protein>
    <submittedName>
        <fullName evidence="1">Uncharacterized protein</fullName>
    </submittedName>
</protein>
<dbReference type="OrthoDB" id="1436875at2"/>
<keyword evidence="2" id="KW-1185">Reference proteome</keyword>
<gene>
    <name evidence="1" type="ORF">SAMN05444366_0934</name>
</gene>
<dbReference type="STRING" id="29534.SAMN05444366_0934"/>
<proteinExistence type="predicted"/>
<dbReference type="AlphaFoldDB" id="A0A1M7B5F1"/>
<dbReference type="EMBL" id="FRBY01000001">
    <property type="protein sequence ID" value="SHL50238.1"/>
    <property type="molecule type" value="Genomic_DNA"/>
</dbReference>
<evidence type="ECO:0000313" key="2">
    <source>
        <dbReference type="Proteomes" id="UP000184121"/>
    </source>
</evidence>
<sequence>MRNFIWSFLSVFCVIFVSFSQTKGIQKGTYLSTNKGEKIKLNLLEDNKYELVFYSGEYEIKGDSLLFSQKVKSENAFEVAFKSDKKAQKVKIKFLDPSYYSFYIGTQNSNNPVQYQKITDIRTKVDPEWIQTNLEFEIDKADYLYLVYEDYNGESKLSKFALPKYVSEVTINYQLAAVNDLNIAGFFDQKTNELRISEQKGKNPLVFLNEKDTPQATVSKVVPVESQTISNWTYPGKEALVSDDFGTENVAVDSTAVVVDSYPSTKFDFKFKIENNLKSAISSTKNKLLVVYVDSKNPSAKADFDTFIKEQETQVGYTMYDAYHAEYDLFNYYLASAEDKKWLKTNKITDSPSIIILNENGAVLATSKSKLTEKQAQFNYYDGFYKKAQRVNALLSFDKAVKNKKATDADLIMAFNKAAVLELPYDYDYAEASSENPEDFKLVKVTLDKKTVSQTWKKLIEAHQKDAKPNMYLVETILKEIKNQGFHKQFFNEDKVLTDTDFLSIDYLIKHADAIETQRVTFNEKVGETHLIGNVIAEITAALQQNTYIEADGVSGAANKDKTIAVYKKLIAAGKGNFECYRNYFAYLGEAEDKDGSNTSYLKEFSSYFNTNLATDKGSAIERLDEMYATLDPNSDYSYNGWNAFKEYHSNLCNEAAWTVVLKPGNANFLKSAIGWSEYSLAVTKNNPYYLDTLAQLYYKDGQKQKAVETQTLAVKYLNAEVEEETAIEIKETLTKMQDGTY</sequence>
<organism evidence="1 2">
    <name type="scientific">Flavobacterium saccharophilum</name>
    <dbReference type="NCBI Taxonomy" id="29534"/>
    <lineage>
        <taxon>Bacteria</taxon>
        <taxon>Pseudomonadati</taxon>
        <taxon>Bacteroidota</taxon>
        <taxon>Flavobacteriia</taxon>
        <taxon>Flavobacteriales</taxon>
        <taxon>Flavobacteriaceae</taxon>
        <taxon>Flavobacterium</taxon>
    </lineage>
</organism>
<name>A0A1M7B5F1_9FLAO</name>
<accession>A0A1M7B5F1</accession>